<gene>
    <name evidence="1" type="ORF">MYAER_3864</name>
</gene>
<reference evidence="1 2" key="1">
    <citation type="journal article" date="2015" name="Genome Announc.">
        <title>Complete Genome Sequence of Microcystis aeruginosa NIES-2549, a Bloom-Forming Cyanobacterium from Lake Kasumigaura, Japan.</title>
        <authorList>
            <person name="Yamaguchi H."/>
            <person name="Suzuki S."/>
            <person name="Tanabe Y."/>
            <person name="Osana Y."/>
            <person name="Shimura Y."/>
            <person name="Ishida K."/>
            <person name="Kawachi M."/>
        </authorList>
    </citation>
    <scope>NUCLEOTIDE SEQUENCE [LARGE SCALE GENOMIC DNA]</scope>
    <source>
        <strain evidence="1 2">NIES-2549</strain>
    </source>
</reference>
<accession>A0A0F6U7Q7</accession>
<dbReference type="EMBL" id="CP011304">
    <property type="protein sequence ID" value="AKE66194.1"/>
    <property type="molecule type" value="Genomic_DNA"/>
</dbReference>
<name>A0A0F6U7Q7_MICAE</name>
<protein>
    <submittedName>
        <fullName evidence="1">Uncharacterized protein</fullName>
    </submittedName>
</protein>
<sequence length="37" mass="4270">MATTLRIKEMIMTVIPDLKILYEKDFGLLSLLESSQQ</sequence>
<organism evidence="1 2">
    <name type="scientific">Microcystis aeruginosa NIES-2549</name>
    <dbReference type="NCBI Taxonomy" id="1641812"/>
    <lineage>
        <taxon>Bacteria</taxon>
        <taxon>Bacillati</taxon>
        <taxon>Cyanobacteriota</taxon>
        <taxon>Cyanophyceae</taxon>
        <taxon>Oscillatoriophycideae</taxon>
        <taxon>Chroococcales</taxon>
        <taxon>Microcystaceae</taxon>
        <taxon>Microcystis</taxon>
    </lineage>
</organism>
<proteinExistence type="predicted"/>
<evidence type="ECO:0000313" key="1">
    <source>
        <dbReference type="EMBL" id="AKE66194.1"/>
    </source>
</evidence>
<dbReference type="AlphaFoldDB" id="A0A0F6U7Q7"/>
<dbReference type="Proteomes" id="UP000034103">
    <property type="component" value="Chromosome"/>
</dbReference>
<dbReference type="HOGENOM" id="CLU_3345948_0_0_3"/>
<evidence type="ECO:0000313" key="2">
    <source>
        <dbReference type="Proteomes" id="UP000034103"/>
    </source>
</evidence>